<dbReference type="SMART" id="SM00850">
    <property type="entry name" value="LytTR"/>
    <property type="match status" value="1"/>
</dbReference>
<feature type="modified residue" description="4-aspartylphosphate" evidence="1">
    <location>
        <position position="58"/>
    </location>
</feature>
<evidence type="ECO:0000313" key="5">
    <source>
        <dbReference type="Proteomes" id="UP000317716"/>
    </source>
</evidence>
<keyword evidence="1" id="KW-0597">Phosphoprotein</keyword>
<feature type="domain" description="Response regulatory" evidence="2">
    <location>
        <begin position="7"/>
        <end position="120"/>
    </location>
</feature>
<dbReference type="Gene3D" id="3.40.50.2300">
    <property type="match status" value="1"/>
</dbReference>
<comment type="caution">
    <text evidence="4">The sequence shown here is derived from an EMBL/GenBank/DDBJ whole genome shotgun (WGS) entry which is preliminary data.</text>
</comment>
<protein>
    <submittedName>
        <fullName evidence="4">Response regulator</fullName>
    </submittedName>
</protein>
<dbReference type="InterPro" id="IPR007492">
    <property type="entry name" value="LytTR_DNA-bd_dom"/>
</dbReference>
<dbReference type="InterPro" id="IPR001789">
    <property type="entry name" value="Sig_transdc_resp-reg_receiver"/>
</dbReference>
<dbReference type="SUPFAM" id="SSF52172">
    <property type="entry name" value="CheY-like"/>
    <property type="match status" value="1"/>
</dbReference>
<dbReference type="EMBL" id="VBOS01000331">
    <property type="protein sequence ID" value="TMQ52204.1"/>
    <property type="molecule type" value="Genomic_DNA"/>
</dbReference>
<gene>
    <name evidence="4" type="ORF">E6K72_09450</name>
</gene>
<reference evidence="4 5" key="1">
    <citation type="journal article" date="2019" name="Nat. Microbiol.">
        <title>Mediterranean grassland soil C-N compound turnover is dependent on rainfall and depth, and is mediated by genomically divergent microorganisms.</title>
        <authorList>
            <person name="Diamond S."/>
            <person name="Andeer P.F."/>
            <person name="Li Z."/>
            <person name="Crits-Christoph A."/>
            <person name="Burstein D."/>
            <person name="Anantharaman K."/>
            <person name="Lane K.R."/>
            <person name="Thomas B.C."/>
            <person name="Pan C."/>
            <person name="Northen T.R."/>
            <person name="Banfield J.F."/>
        </authorList>
    </citation>
    <scope>NUCLEOTIDE SEQUENCE [LARGE SCALE GENOMIC DNA]</scope>
    <source>
        <strain evidence="4">WS_2</strain>
    </source>
</reference>
<accession>A0A538SLE9</accession>
<feature type="domain" description="HTH LytTR-type" evidence="3">
    <location>
        <begin position="153"/>
        <end position="255"/>
    </location>
</feature>
<dbReference type="InterPro" id="IPR011006">
    <property type="entry name" value="CheY-like_superfamily"/>
</dbReference>
<dbReference type="PANTHER" id="PTHR37299">
    <property type="entry name" value="TRANSCRIPTIONAL REGULATOR-RELATED"/>
    <property type="match status" value="1"/>
</dbReference>
<evidence type="ECO:0000313" key="4">
    <source>
        <dbReference type="EMBL" id="TMQ52204.1"/>
    </source>
</evidence>
<dbReference type="Pfam" id="PF04397">
    <property type="entry name" value="LytTR"/>
    <property type="match status" value="1"/>
</dbReference>
<evidence type="ECO:0000259" key="3">
    <source>
        <dbReference type="PROSITE" id="PS50930"/>
    </source>
</evidence>
<dbReference type="PANTHER" id="PTHR37299:SF1">
    <property type="entry name" value="STAGE 0 SPORULATION PROTEIN A HOMOLOG"/>
    <property type="match status" value="1"/>
</dbReference>
<dbReference type="PROSITE" id="PS50110">
    <property type="entry name" value="RESPONSE_REGULATORY"/>
    <property type="match status" value="1"/>
</dbReference>
<sequence length="255" mass="28630">MKNDRVRALIADDEPRARQFLEKLLAEQAELEIVGAARGGIEALSLCHQLKPDVAFLDIHMPDLSGLEVARQLVRAGPPVVVFVTAYDKYAVEAFEVAALDYLLKPIRRERLGEAVRRVVAEVRGGRGAQAESLVAALDSPELAKRAAILKRLPVRYRREIKLLDLEQVPLIFSRDRLVLARSEGHEYLVDYTLQDLESRLPEGRFVRAHRAALVNLDAIESYGGEDGVLVLRLKDGTRVEASERRAAEVRRRLK</sequence>
<evidence type="ECO:0000256" key="1">
    <source>
        <dbReference type="PROSITE-ProRule" id="PRU00169"/>
    </source>
</evidence>
<dbReference type="AlphaFoldDB" id="A0A538SLE9"/>
<dbReference type="PROSITE" id="PS50930">
    <property type="entry name" value="HTH_LYTTR"/>
    <property type="match status" value="1"/>
</dbReference>
<dbReference type="GO" id="GO:0003677">
    <property type="term" value="F:DNA binding"/>
    <property type="evidence" value="ECO:0007669"/>
    <property type="project" value="InterPro"/>
</dbReference>
<dbReference type="GO" id="GO:0000156">
    <property type="term" value="F:phosphorelay response regulator activity"/>
    <property type="evidence" value="ECO:0007669"/>
    <property type="project" value="InterPro"/>
</dbReference>
<dbReference type="SMART" id="SM00448">
    <property type="entry name" value="REC"/>
    <property type="match status" value="1"/>
</dbReference>
<dbReference type="InterPro" id="IPR046947">
    <property type="entry name" value="LytR-like"/>
</dbReference>
<name>A0A538SLE9_UNCEI</name>
<dbReference type="Proteomes" id="UP000317716">
    <property type="component" value="Unassembled WGS sequence"/>
</dbReference>
<proteinExistence type="predicted"/>
<dbReference type="Gene3D" id="2.40.50.1020">
    <property type="entry name" value="LytTr DNA-binding domain"/>
    <property type="match status" value="1"/>
</dbReference>
<evidence type="ECO:0000259" key="2">
    <source>
        <dbReference type="PROSITE" id="PS50110"/>
    </source>
</evidence>
<organism evidence="4 5">
    <name type="scientific">Eiseniibacteriota bacterium</name>
    <dbReference type="NCBI Taxonomy" id="2212470"/>
    <lineage>
        <taxon>Bacteria</taxon>
        <taxon>Candidatus Eiseniibacteriota</taxon>
    </lineage>
</organism>
<dbReference type="Pfam" id="PF00072">
    <property type="entry name" value="Response_reg"/>
    <property type="match status" value="1"/>
</dbReference>